<sequence length="230" mass="25857">MDGSVRSPAGKLALASSRRDKEACNKVSARKLAMVPWRGSSQQELDWTDVPRAQQGSSQQRVGDELDWTDVPRAQQGSSQQRVGDVTDSTRKLAIEDRSCELTNTGNHLLDSQHQRFPSGLKGFPSAIGCENSFRVEAKKAVDVNSQLQQNTLQDHRDGKTYNGRGKLTRADWRQMDIEYIFWQMLHLCRSPKGVVLRALVAVRWSMVVMDRALLEVKEHVSELDLLVGL</sequence>
<evidence type="ECO:0000313" key="3">
    <source>
        <dbReference type="Proteomes" id="UP001412067"/>
    </source>
</evidence>
<accession>A0ABR2MMW8</accession>
<feature type="region of interest" description="Disordered" evidence="1">
    <location>
        <begin position="1"/>
        <end position="20"/>
    </location>
</feature>
<keyword evidence="3" id="KW-1185">Reference proteome</keyword>
<evidence type="ECO:0000256" key="1">
    <source>
        <dbReference type="SAM" id="MobiDB-lite"/>
    </source>
</evidence>
<name>A0ABR2MMW8_9ASPA</name>
<feature type="region of interest" description="Disordered" evidence="1">
    <location>
        <begin position="35"/>
        <end position="67"/>
    </location>
</feature>
<comment type="caution">
    <text evidence="2">The sequence shown here is derived from an EMBL/GenBank/DDBJ whole genome shotgun (WGS) entry which is preliminary data.</text>
</comment>
<proteinExistence type="predicted"/>
<evidence type="ECO:0000313" key="2">
    <source>
        <dbReference type="EMBL" id="KAK8965313.1"/>
    </source>
</evidence>
<dbReference type="EMBL" id="JBBWWR010000006">
    <property type="protein sequence ID" value="KAK8965313.1"/>
    <property type="molecule type" value="Genomic_DNA"/>
</dbReference>
<dbReference type="Proteomes" id="UP001412067">
    <property type="component" value="Unassembled WGS sequence"/>
</dbReference>
<protein>
    <submittedName>
        <fullName evidence="2">Uncharacterized protein</fullName>
    </submittedName>
</protein>
<organism evidence="2 3">
    <name type="scientific">Platanthera guangdongensis</name>
    <dbReference type="NCBI Taxonomy" id="2320717"/>
    <lineage>
        <taxon>Eukaryota</taxon>
        <taxon>Viridiplantae</taxon>
        <taxon>Streptophyta</taxon>
        <taxon>Embryophyta</taxon>
        <taxon>Tracheophyta</taxon>
        <taxon>Spermatophyta</taxon>
        <taxon>Magnoliopsida</taxon>
        <taxon>Liliopsida</taxon>
        <taxon>Asparagales</taxon>
        <taxon>Orchidaceae</taxon>
        <taxon>Orchidoideae</taxon>
        <taxon>Orchideae</taxon>
        <taxon>Orchidinae</taxon>
        <taxon>Platanthera</taxon>
    </lineage>
</organism>
<gene>
    <name evidence="2" type="ORF">KSP40_PGU012767</name>
</gene>
<reference evidence="2 3" key="1">
    <citation type="journal article" date="2022" name="Nat. Plants">
        <title>Genomes of leafy and leafless Platanthera orchids illuminate the evolution of mycoheterotrophy.</title>
        <authorList>
            <person name="Li M.H."/>
            <person name="Liu K.W."/>
            <person name="Li Z."/>
            <person name="Lu H.C."/>
            <person name="Ye Q.L."/>
            <person name="Zhang D."/>
            <person name="Wang J.Y."/>
            <person name="Li Y.F."/>
            <person name="Zhong Z.M."/>
            <person name="Liu X."/>
            <person name="Yu X."/>
            <person name="Liu D.K."/>
            <person name="Tu X.D."/>
            <person name="Liu B."/>
            <person name="Hao Y."/>
            <person name="Liao X.Y."/>
            <person name="Jiang Y.T."/>
            <person name="Sun W.H."/>
            <person name="Chen J."/>
            <person name="Chen Y.Q."/>
            <person name="Ai Y."/>
            <person name="Zhai J.W."/>
            <person name="Wu S.S."/>
            <person name="Zhou Z."/>
            <person name="Hsiao Y.Y."/>
            <person name="Wu W.L."/>
            <person name="Chen Y.Y."/>
            <person name="Lin Y.F."/>
            <person name="Hsu J.L."/>
            <person name="Li C.Y."/>
            <person name="Wang Z.W."/>
            <person name="Zhao X."/>
            <person name="Zhong W.Y."/>
            <person name="Ma X.K."/>
            <person name="Ma L."/>
            <person name="Huang J."/>
            <person name="Chen G.Z."/>
            <person name="Huang M.Z."/>
            <person name="Huang L."/>
            <person name="Peng D.H."/>
            <person name="Luo Y.B."/>
            <person name="Zou S.Q."/>
            <person name="Chen S.P."/>
            <person name="Lan S."/>
            <person name="Tsai W.C."/>
            <person name="Van de Peer Y."/>
            <person name="Liu Z.J."/>
        </authorList>
    </citation>
    <scope>NUCLEOTIDE SEQUENCE [LARGE SCALE GENOMIC DNA]</scope>
    <source>
        <strain evidence="2">Lor288</strain>
    </source>
</reference>